<dbReference type="PANTHER" id="PTHR35604:SF2">
    <property type="entry name" value="TRANSPOSASE INSH FOR INSERTION SEQUENCE ELEMENT IS5A-RELATED"/>
    <property type="match status" value="1"/>
</dbReference>
<feature type="domain" description="Transposase InsH N-terminal" evidence="3">
    <location>
        <begin position="34"/>
        <end position="119"/>
    </location>
</feature>
<dbReference type="InterPro" id="IPR008490">
    <property type="entry name" value="Transposase_InsH_N"/>
</dbReference>
<dbReference type="AlphaFoldDB" id="A0A9D7E6M6"/>
<evidence type="ECO:0000259" key="3">
    <source>
        <dbReference type="Pfam" id="PF05598"/>
    </source>
</evidence>
<evidence type="ECO:0000313" key="4">
    <source>
        <dbReference type="EMBL" id="MBK6974832.1"/>
    </source>
</evidence>
<dbReference type="InterPro" id="IPR002559">
    <property type="entry name" value="Transposase_11"/>
</dbReference>
<gene>
    <name evidence="4" type="ORF">IPH26_18520</name>
</gene>
<feature type="region of interest" description="Disordered" evidence="1">
    <location>
        <begin position="154"/>
        <end position="193"/>
    </location>
</feature>
<feature type="domain" description="Transposase IS4-like" evidence="2">
    <location>
        <begin position="225"/>
        <end position="360"/>
    </location>
</feature>
<reference evidence="4" key="1">
    <citation type="submission" date="2020-10" db="EMBL/GenBank/DDBJ databases">
        <title>Connecting structure to function with the recovery of over 1000 high-quality activated sludge metagenome-assembled genomes encoding full-length rRNA genes using long-read sequencing.</title>
        <authorList>
            <person name="Singleton C.M."/>
            <person name="Petriglieri F."/>
            <person name="Kristensen J.M."/>
            <person name="Kirkegaard R.H."/>
            <person name="Michaelsen T.Y."/>
            <person name="Andersen M.H."/>
            <person name="Karst S.M."/>
            <person name="Dueholm M.S."/>
            <person name="Nielsen P.H."/>
            <person name="Albertsen M."/>
        </authorList>
    </citation>
    <scope>NUCLEOTIDE SEQUENCE</scope>
    <source>
        <strain evidence="4">Bjer_18-Q3-R1-45_BAT3C.347</strain>
    </source>
</reference>
<dbReference type="PANTHER" id="PTHR35604">
    <property type="entry name" value="TRANSPOSASE INSH FOR INSERTION SEQUENCE ELEMENT IS5A-RELATED"/>
    <property type="match status" value="1"/>
</dbReference>
<evidence type="ECO:0000313" key="5">
    <source>
        <dbReference type="Proteomes" id="UP000807785"/>
    </source>
</evidence>
<dbReference type="GO" id="GO:0004803">
    <property type="term" value="F:transposase activity"/>
    <property type="evidence" value="ECO:0007669"/>
    <property type="project" value="InterPro"/>
</dbReference>
<dbReference type="GO" id="GO:0003677">
    <property type="term" value="F:DNA binding"/>
    <property type="evidence" value="ECO:0007669"/>
    <property type="project" value="InterPro"/>
</dbReference>
<proteinExistence type="predicted"/>
<dbReference type="EMBL" id="JADJEV010000005">
    <property type="protein sequence ID" value="MBK6974832.1"/>
    <property type="molecule type" value="Genomic_DNA"/>
</dbReference>
<accession>A0A9D7E6M6</accession>
<protein>
    <submittedName>
        <fullName evidence="4">Transposase</fullName>
    </submittedName>
</protein>
<comment type="caution">
    <text evidence="4">The sequence shown here is derived from an EMBL/GenBank/DDBJ whole genome shotgun (WGS) entry which is preliminary data.</text>
</comment>
<organism evidence="4 5">
    <name type="scientific">Candidatus Methylophosphatis roskildensis</name>
    <dbReference type="NCBI Taxonomy" id="2899263"/>
    <lineage>
        <taxon>Bacteria</taxon>
        <taxon>Pseudomonadati</taxon>
        <taxon>Pseudomonadota</taxon>
        <taxon>Betaproteobacteria</taxon>
        <taxon>Nitrosomonadales</taxon>
        <taxon>Sterolibacteriaceae</taxon>
        <taxon>Candidatus Methylophosphatis</taxon>
    </lineage>
</organism>
<dbReference type="Pfam" id="PF01609">
    <property type="entry name" value="DDE_Tnp_1"/>
    <property type="match status" value="1"/>
</dbReference>
<dbReference type="Pfam" id="PF05598">
    <property type="entry name" value="DUF772"/>
    <property type="match status" value="1"/>
</dbReference>
<evidence type="ECO:0000256" key="1">
    <source>
        <dbReference type="SAM" id="MobiDB-lite"/>
    </source>
</evidence>
<sequence length="370" mass="41405">MNATRPELIMQRWKVIQHELLPELRDQVGTLTPKLERVVHTLEWVRIEEFTAASWCGVGRPPHERAWLANAFLAKSVLGLTSTTALIERLSADRALRRICGFALCKKLPSESTFSRAFEQFAEECLAERVHEALIREHLGDRLIGHISRDGTAIEARERPLRTKPQPDAAPAVRRKRGRPRKGELRLPAKASPLSCQRQQSLAQMIQDIPSACDRGTKCNAQGYKVSWNGYKLHLDTADCGVPITALLSSASMHDSRAAILLSLISAQRVTNLYDLMDAAYCSVELREHSRSLGHVPLIDHNPRKGEKIEFAPAEAIRYNERTTAERSNARLKDEFGGKTILVKGGTKVMGHLMFGALALSADQLMRLRQ</sequence>
<name>A0A9D7E6M6_9PROT</name>
<evidence type="ECO:0000259" key="2">
    <source>
        <dbReference type="Pfam" id="PF01609"/>
    </source>
</evidence>
<dbReference type="Proteomes" id="UP000807785">
    <property type="component" value="Unassembled WGS sequence"/>
</dbReference>
<dbReference type="GO" id="GO:0006313">
    <property type="term" value="P:DNA transposition"/>
    <property type="evidence" value="ECO:0007669"/>
    <property type="project" value="InterPro"/>
</dbReference>